<reference evidence="1 2" key="1">
    <citation type="journal article" date="2020" name="ISME J.">
        <title>Comparative genomics reveals insights into cyanobacterial evolution and habitat adaptation.</title>
        <authorList>
            <person name="Chen M.Y."/>
            <person name="Teng W.K."/>
            <person name="Zhao L."/>
            <person name="Hu C.X."/>
            <person name="Zhou Y.K."/>
            <person name="Han B.P."/>
            <person name="Song L.R."/>
            <person name="Shu W.S."/>
        </authorList>
    </citation>
    <scope>NUCLEOTIDE SEQUENCE [LARGE SCALE GENOMIC DNA]</scope>
    <source>
        <strain evidence="1 2">FACHB-196</strain>
    </source>
</reference>
<protein>
    <submittedName>
        <fullName evidence="1">Uncharacterized protein</fullName>
    </submittedName>
</protein>
<comment type="caution">
    <text evidence="1">The sequence shown here is derived from an EMBL/GenBank/DDBJ whole genome shotgun (WGS) entry which is preliminary data.</text>
</comment>
<keyword evidence="2" id="KW-1185">Reference proteome</keyword>
<proteinExistence type="predicted"/>
<sequence>MARRRGEKVPVFVVFSGLNYGFQGTERILKKYGGLLGQKLSGATPGVFYGCNSPKPPRATIAETEGKENTFTGSRVSSFCSADKVDSLKKANWVITKAGTIRGIKQAGVTRTVHVEMPGGYNYTWNLNKEELTHVQLLGIELTTGSTDNRVWGSSPKPPRASIIIQGQRTSTFIKPQGSVIDKAIAAGWSISGVDYDLIPNAG</sequence>
<dbReference type="Proteomes" id="UP000640531">
    <property type="component" value="Unassembled WGS sequence"/>
</dbReference>
<gene>
    <name evidence="1" type="ORF">H6G59_26420</name>
</gene>
<dbReference type="RefSeq" id="WP_190720981.1">
    <property type="nucleotide sequence ID" value="NZ_JACJST010000050.1"/>
</dbReference>
<name>A0ABR8FNG2_9NOST</name>
<dbReference type="EMBL" id="JACJST010000050">
    <property type="protein sequence ID" value="MBD2571349.1"/>
    <property type="molecule type" value="Genomic_DNA"/>
</dbReference>
<organism evidence="1 2">
    <name type="scientific">Anabaena lutea FACHB-196</name>
    <dbReference type="NCBI Taxonomy" id="2692881"/>
    <lineage>
        <taxon>Bacteria</taxon>
        <taxon>Bacillati</taxon>
        <taxon>Cyanobacteriota</taxon>
        <taxon>Cyanophyceae</taxon>
        <taxon>Nostocales</taxon>
        <taxon>Nostocaceae</taxon>
        <taxon>Anabaena</taxon>
    </lineage>
</organism>
<accession>A0ABR8FNG2</accession>
<evidence type="ECO:0000313" key="1">
    <source>
        <dbReference type="EMBL" id="MBD2571349.1"/>
    </source>
</evidence>
<evidence type="ECO:0000313" key="2">
    <source>
        <dbReference type="Proteomes" id="UP000640531"/>
    </source>
</evidence>